<protein>
    <submittedName>
        <fullName evidence="2">Uncharacterized protein</fullName>
    </submittedName>
</protein>
<comment type="caution">
    <text evidence="2">The sequence shown here is derived from an EMBL/GenBank/DDBJ whole genome shotgun (WGS) entry which is preliminary data.</text>
</comment>
<sequence>MQLSSLPLLIAVVFGFLWFLVSRLHRAGILNSDQRNQMAFLIGVILMWGMFIGYQSSVGRFGSEPFYNLKPGYWMPYVPVVVALSMMLSLAPLRDGLRVLVDETPVHWLSGIHILRILALGTLLKASNDLFPQMFAWFVGGPDLLFGVSAIIVTLLARSGRLSDRFILYWHLAGALAIVLPVAGLMHLFMVEPLFAELFMFPMVMAPALIVPTLVLLNLLVAWRFYEQGALNQ</sequence>
<feature type="transmembrane region" description="Helical" evidence="1">
    <location>
        <begin position="74"/>
        <end position="93"/>
    </location>
</feature>
<name>A0A7Z0VJF8_9GAMM</name>
<feature type="transmembrane region" description="Helical" evidence="1">
    <location>
        <begin position="168"/>
        <end position="191"/>
    </location>
</feature>
<evidence type="ECO:0000313" key="3">
    <source>
        <dbReference type="Proteomes" id="UP000094769"/>
    </source>
</evidence>
<keyword evidence="1" id="KW-0472">Membrane</keyword>
<evidence type="ECO:0000313" key="2">
    <source>
        <dbReference type="EMBL" id="ODJ86326.1"/>
    </source>
</evidence>
<dbReference type="EMBL" id="MARB01000023">
    <property type="protein sequence ID" value="ODJ86326.1"/>
    <property type="molecule type" value="Genomic_DNA"/>
</dbReference>
<evidence type="ECO:0000256" key="1">
    <source>
        <dbReference type="SAM" id="Phobius"/>
    </source>
</evidence>
<gene>
    <name evidence="2" type="ORF">CODIS_33850</name>
</gene>
<organism evidence="2 3">
    <name type="scientific">Candidatus Thiodiazotropha endolucinida</name>
    <dbReference type="NCBI Taxonomy" id="1655433"/>
    <lineage>
        <taxon>Bacteria</taxon>
        <taxon>Pseudomonadati</taxon>
        <taxon>Pseudomonadota</taxon>
        <taxon>Gammaproteobacteria</taxon>
        <taxon>Chromatiales</taxon>
        <taxon>Sedimenticolaceae</taxon>
        <taxon>Candidatus Thiodiazotropha</taxon>
    </lineage>
</organism>
<accession>A0A7Z0VJF8</accession>
<proteinExistence type="predicted"/>
<keyword evidence="1" id="KW-1133">Transmembrane helix</keyword>
<dbReference type="Proteomes" id="UP000094769">
    <property type="component" value="Unassembled WGS sequence"/>
</dbReference>
<feature type="transmembrane region" description="Helical" evidence="1">
    <location>
        <begin position="135"/>
        <end position="156"/>
    </location>
</feature>
<feature type="transmembrane region" description="Helical" evidence="1">
    <location>
        <begin position="6"/>
        <end position="25"/>
    </location>
</feature>
<reference evidence="2 3" key="1">
    <citation type="submission" date="2016-06" db="EMBL/GenBank/DDBJ databases">
        <title>Genome sequence of endosymbiont of Candidatus Endolucinida thiodiazotropha.</title>
        <authorList>
            <person name="Poehlein A."/>
            <person name="Koenig S."/>
            <person name="Heiden S.E."/>
            <person name="Thuermer A."/>
            <person name="Voget S."/>
            <person name="Daniel R."/>
            <person name="Markert S."/>
            <person name="Gros O."/>
            <person name="Schweder T."/>
        </authorList>
    </citation>
    <scope>NUCLEOTIDE SEQUENCE [LARGE SCALE GENOMIC DNA]</scope>
    <source>
        <strain evidence="2 3">COS</strain>
    </source>
</reference>
<keyword evidence="3" id="KW-1185">Reference proteome</keyword>
<keyword evidence="1" id="KW-0812">Transmembrane</keyword>
<feature type="transmembrane region" description="Helical" evidence="1">
    <location>
        <begin position="37"/>
        <end position="54"/>
    </location>
</feature>
<feature type="transmembrane region" description="Helical" evidence="1">
    <location>
        <begin position="105"/>
        <end position="123"/>
    </location>
</feature>
<dbReference type="AlphaFoldDB" id="A0A7Z0VJF8"/>
<feature type="transmembrane region" description="Helical" evidence="1">
    <location>
        <begin position="203"/>
        <end position="226"/>
    </location>
</feature>